<dbReference type="InterPro" id="IPR000477">
    <property type="entry name" value="RT_dom"/>
</dbReference>
<keyword evidence="4" id="KW-1185">Reference proteome</keyword>
<keyword evidence="1" id="KW-1133">Transmembrane helix</keyword>
<reference evidence="3" key="1">
    <citation type="journal article" date="2021" name="Proc. Natl. Acad. Sci. U.S.A.">
        <title>Three genomes in the algal genus Volvox reveal the fate of a haploid sex-determining region after a transition to homothallism.</title>
        <authorList>
            <person name="Yamamoto K."/>
            <person name="Hamaji T."/>
            <person name="Kawai-Toyooka H."/>
            <person name="Matsuzaki R."/>
            <person name="Takahashi F."/>
            <person name="Nishimura Y."/>
            <person name="Kawachi M."/>
            <person name="Noguchi H."/>
            <person name="Minakuchi Y."/>
            <person name="Umen J.G."/>
            <person name="Toyoda A."/>
            <person name="Nozaki H."/>
        </authorList>
    </citation>
    <scope>NUCLEOTIDE SEQUENCE</scope>
    <source>
        <strain evidence="3">NIES-3786</strain>
    </source>
</reference>
<dbReference type="SUPFAM" id="SSF56672">
    <property type="entry name" value="DNA/RNA polymerases"/>
    <property type="match status" value="1"/>
</dbReference>
<dbReference type="EMBL" id="BNCP01000018">
    <property type="protein sequence ID" value="GIL80334.1"/>
    <property type="molecule type" value="Genomic_DNA"/>
</dbReference>
<dbReference type="PANTHER" id="PTHR33050:SF7">
    <property type="entry name" value="RIBONUCLEASE H"/>
    <property type="match status" value="1"/>
</dbReference>
<feature type="transmembrane region" description="Helical" evidence="1">
    <location>
        <begin position="20"/>
        <end position="39"/>
    </location>
</feature>
<evidence type="ECO:0000259" key="2">
    <source>
        <dbReference type="Pfam" id="PF00078"/>
    </source>
</evidence>
<feature type="non-terminal residue" evidence="3">
    <location>
        <position position="142"/>
    </location>
</feature>
<gene>
    <name evidence="3" type="ORF">Vretifemale_9574</name>
</gene>
<dbReference type="PANTHER" id="PTHR33050">
    <property type="entry name" value="REVERSE TRANSCRIPTASE DOMAIN-CONTAINING PROTEIN"/>
    <property type="match status" value="1"/>
</dbReference>
<evidence type="ECO:0000313" key="3">
    <source>
        <dbReference type="EMBL" id="GIL80334.1"/>
    </source>
</evidence>
<dbReference type="InterPro" id="IPR043128">
    <property type="entry name" value="Rev_trsase/Diguanyl_cyclase"/>
</dbReference>
<sequence>HHVDMDPKFWTYLGFQWDGAFYVFTRLLFGLAPACWAFAKLVRELLFHWRSESHRCSGYLDDSVHAHQKPEILAIIWERVLLDCENAGVLVSIEKCQPISQEFRYLGAVVNTVSGTMTVPSEKREALMRQISVLIERKAHCQ</sequence>
<evidence type="ECO:0000313" key="4">
    <source>
        <dbReference type="Proteomes" id="UP000747110"/>
    </source>
</evidence>
<protein>
    <recommendedName>
        <fullName evidence="2">Reverse transcriptase domain-containing protein</fullName>
    </recommendedName>
</protein>
<proteinExistence type="predicted"/>
<name>A0A8J4CG27_9CHLO</name>
<dbReference type="InterPro" id="IPR052055">
    <property type="entry name" value="Hepadnavirus_pol/RT"/>
</dbReference>
<dbReference type="Proteomes" id="UP000747110">
    <property type="component" value="Unassembled WGS sequence"/>
</dbReference>
<feature type="non-terminal residue" evidence="3">
    <location>
        <position position="1"/>
    </location>
</feature>
<evidence type="ECO:0000256" key="1">
    <source>
        <dbReference type="SAM" id="Phobius"/>
    </source>
</evidence>
<accession>A0A8J4CG27</accession>
<keyword evidence="1" id="KW-0812">Transmembrane</keyword>
<keyword evidence="1" id="KW-0472">Membrane</keyword>
<feature type="domain" description="Reverse transcriptase" evidence="2">
    <location>
        <begin position="10"/>
        <end position="108"/>
    </location>
</feature>
<dbReference type="AlphaFoldDB" id="A0A8J4CG27"/>
<organism evidence="3 4">
    <name type="scientific">Volvox reticuliferus</name>
    <dbReference type="NCBI Taxonomy" id="1737510"/>
    <lineage>
        <taxon>Eukaryota</taxon>
        <taxon>Viridiplantae</taxon>
        <taxon>Chlorophyta</taxon>
        <taxon>core chlorophytes</taxon>
        <taxon>Chlorophyceae</taxon>
        <taxon>CS clade</taxon>
        <taxon>Chlamydomonadales</taxon>
        <taxon>Volvocaceae</taxon>
        <taxon>Volvox</taxon>
    </lineage>
</organism>
<dbReference type="Gene3D" id="3.30.70.270">
    <property type="match status" value="1"/>
</dbReference>
<dbReference type="Gene3D" id="3.10.10.10">
    <property type="entry name" value="HIV Type 1 Reverse Transcriptase, subunit A, domain 1"/>
    <property type="match status" value="1"/>
</dbReference>
<dbReference type="InterPro" id="IPR043502">
    <property type="entry name" value="DNA/RNA_pol_sf"/>
</dbReference>
<comment type="caution">
    <text evidence="3">The sequence shown here is derived from an EMBL/GenBank/DDBJ whole genome shotgun (WGS) entry which is preliminary data.</text>
</comment>
<dbReference type="Pfam" id="PF00078">
    <property type="entry name" value="RVT_1"/>
    <property type="match status" value="1"/>
</dbReference>
<dbReference type="OrthoDB" id="534186at2759"/>